<dbReference type="Proteomes" id="UP000827092">
    <property type="component" value="Unassembled WGS sequence"/>
</dbReference>
<proteinExistence type="predicted"/>
<evidence type="ECO:0000313" key="2">
    <source>
        <dbReference type="Proteomes" id="UP000827092"/>
    </source>
</evidence>
<gene>
    <name evidence="1" type="ORF">JTE90_012503</name>
</gene>
<evidence type="ECO:0000313" key="1">
    <source>
        <dbReference type="EMBL" id="KAG8189429.1"/>
    </source>
</evidence>
<keyword evidence="2" id="KW-1185">Reference proteome</keyword>
<dbReference type="AlphaFoldDB" id="A0AAV6V0Y5"/>
<organism evidence="1 2">
    <name type="scientific">Oedothorax gibbosus</name>
    <dbReference type="NCBI Taxonomy" id="931172"/>
    <lineage>
        <taxon>Eukaryota</taxon>
        <taxon>Metazoa</taxon>
        <taxon>Ecdysozoa</taxon>
        <taxon>Arthropoda</taxon>
        <taxon>Chelicerata</taxon>
        <taxon>Arachnida</taxon>
        <taxon>Araneae</taxon>
        <taxon>Araneomorphae</taxon>
        <taxon>Entelegynae</taxon>
        <taxon>Araneoidea</taxon>
        <taxon>Linyphiidae</taxon>
        <taxon>Erigoninae</taxon>
        <taxon>Oedothorax</taxon>
    </lineage>
</organism>
<reference evidence="1 2" key="1">
    <citation type="journal article" date="2022" name="Nat. Ecol. Evol.">
        <title>A masculinizing supergene underlies an exaggerated male reproductive morph in a spider.</title>
        <authorList>
            <person name="Hendrickx F."/>
            <person name="De Corte Z."/>
            <person name="Sonet G."/>
            <person name="Van Belleghem S.M."/>
            <person name="Kostlbacher S."/>
            <person name="Vangestel C."/>
        </authorList>
    </citation>
    <scope>NUCLEOTIDE SEQUENCE [LARGE SCALE GENOMIC DNA]</scope>
    <source>
        <strain evidence="1">W744_W776</strain>
    </source>
</reference>
<name>A0AAV6V0Y5_9ARAC</name>
<accession>A0AAV6V0Y5</accession>
<comment type="caution">
    <text evidence="1">The sequence shown here is derived from an EMBL/GenBank/DDBJ whole genome shotgun (WGS) entry which is preliminary data.</text>
</comment>
<protein>
    <submittedName>
        <fullName evidence="1">Uncharacterized protein</fullName>
    </submittedName>
</protein>
<sequence length="278" mass="32821">MKYLDYEGQIKVFKVLAKAQKFLRQIVQQKDWRAKSSLIEETTETVIDSINESFAEIMTNLSSQCQKLKKKTFECRTCQFVLKLVRDEDLKPQQQRLRRKENPHSHLKGVVAFANYGISGDYLKNLETLFHHLVAKRGAYRHVKLYRTAVDWSKITQQHKKYKDKASENCEQMEMIKSHIIRRQDECEEVMVEAREFAERFRKTPFPNPRNLSENFGLNAQLEPFASDAGDYMTTLNRLIGHFLDDLKTYRSLNVSVRRERHSFLLQPQTFAFDFPLC</sequence>
<dbReference type="EMBL" id="JAFNEN010000215">
    <property type="protein sequence ID" value="KAG8189429.1"/>
    <property type="molecule type" value="Genomic_DNA"/>
</dbReference>